<reference evidence="2" key="1">
    <citation type="submission" date="2020-09" db="EMBL/GenBank/DDBJ databases">
        <title>Sphingomonas sp., a new species isolated from pork steak.</title>
        <authorList>
            <person name="Heidler von Heilborn D."/>
        </authorList>
    </citation>
    <scope>NUCLEOTIDE SEQUENCE [LARGE SCALE GENOMIC DNA]</scope>
</reference>
<proteinExistence type="predicted"/>
<name>A0A974NXT6_9SPHN</name>
<dbReference type="SUPFAM" id="SSF53254">
    <property type="entry name" value="Phosphoglycerate mutase-like"/>
    <property type="match status" value="1"/>
</dbReference>
<sequence>MRAIAALPMIAGVGAIWASTETKAIEAAGILSAAHGLGIQVAEDLGENDRTSTGFLPPSEFERAADAFFAQPETSVRGWERAVDAQARVHRAVSRIASSHVNGDLAIVAHGAVGTLLFCMLAGSLINRSFDQPFQGHFWRASLPDLRPIEGWKPIAPRA</sequence>
<accession>A0A974NXT6</accession>
<evidence type="ECO:0000313" key="2">
    <source>
        <dbReference type="Proteomes" id="UP000595894"/>
    </source>
</evidence>
<dbReference type="AlphaFoldDB" id="A0A974NXT6"/>
<dbReference type="InterPro" id="IPR013078">
    <property type="entry name" value="His_Pase_superF_clade-1"/>
</dbReference>
<protein>
    <submittedName>
        <fullName evidence="1">Histidine phosphatase family protein</fullName>
    </submittedName>
</protein>
<dbReference type="Pfam" id="PF00300">
    <property type="entry name" value="His_Phos_1"/>
    <property type="match status" value="1"/>
</dbReference>
<gene>
    <name evidence="1" type="ORF">H5J25_06185</name>
</gene>
<dbReference type="Gene3D" id="3.40.50.1240">
    <property type="entry name" value="Phosphoglycerate mutase-like"/>
    <property type="match status" value="1"/>
</dbReference>
<organism evidence="1 2">
    <name type="scientific">Sphingomonas aliaeris</name>
    <dbReference type="NCBI Taxonomy" id="2759526"/>
    <lineage>
        <taxon>Bacteria</taxon>
        <taxon>Pseudomonadati</taxon>
        <taxon>Pseudomonadota</taxon>
        <taxon>Alphaproteobacteria</taxon>
        <taxon>Sphingomonadales</taxon>
        <taxon>Sphingomonadaceae</taxon>
        <taxon>Sphingomonas</taxon>
    </lineage>
</organism>
<dbReference type="EMBL" id="CP061035">
    <property type="protein sequence ID" value="QQV78875.1"/>
    <property type="molecule type" value="Genomic_DNA"/>
</dbReference>
<dbReference type="Proteomes" id="UP000595894">
    <property type="component" value="Chromosome"/>
</dbReference>
<dbReference type="KEGG" id="sari:H5J25_06185"/>
<evidence type="ECO:0000313" key="1">
    <source>
        <dbReference type="EMBL" id="QQV78875.1"/>
    </source>
</evidence>
<keyword evidence="2" id="KW-1185">Reference proteome</keyword>
<dbReference type="InterPro" id="IPR029033">
    <property type="entry name" value="His_PPase_superfam"/>
</dbReference>